<sequence length="96" mass="11392">MEYRGDHHLLTHKLVLTHGSTMYRKLSRKQRVGHGLLTQKPSHSQFSTNPAPHRYTVCKHHIYSYSQKDLATQSVTWNKECWHKQIPQCCDPPKRW</sequence>
<evidence type="ECO:0000313" key="2">
    <source>
        <dbReference type="Proteomes" id="UP001519460"/>
    </source>
</evidence>
<name>A0ABD0JJ11_9CAEN</name>
<proteinExistence type="predicted"/>
<dbReference type="Proteomes" id="UP001519460">
    <property type="component" value="Unassembled WGS sequence"/>
</dbReference>
<reference evidence="1 2" key="1">
    <citation type="journal article" date="2023" name="Sci. Data">
        <title>Genome assembly of the Korean intertidal mud-creeper Batillaria attramentaria.</title>
        <authorList>
            <person name="Patra A.K."/>
            <person name="Ho P.T."/>
            <person name="Jun S."/>
            <person name="Lee S.J."/>
            <person name="Kim Y."/>
            <person name="Won Y.J."/>
        </authorList>
    </citation>
    <scope>NUCLEOTIDE SEQUENCE [LARGE SCALE GENOMIC DNA]</scope>
    <source>
        <strain evidence="1">Wonlab-2016</strain>
    </source>
</reference>
<accession>A0ABD0JJ11</accession>
<organism evidence="1 2">
    <name type="scientific">Batillaria attramentaria</name>
    <dbReference type="NCBI Taxonomy" id="370345"/>
    <lineage>
        <taxon>Eukaryota</taxon>
        <taxon>Metazoa</taxon>
        <taxon>Spiralia</taxon>
        <taxon>Lophotrochozoa</taxon>
        <taxon>Mollusca</taxon>
        <taxon>Gastropoda</taxon>
        <taxon>Caenogastropoda</taxon>
        <taxon>Sorbeoconcha</taxon>
        <taxon>Cerithioidea</taxon>
        <taxon>Batillariidae</taxon>
        <taxon>Batillaria</taxon>
    </lineage>
</organism>
<comment type="caution">
    <text evidence="1">The sequence shown here is derived from an EMBL/GenBank/DDBJ whole genome shotgun (WGS) entry which is preliminary data.</text>
</comment>
<dbReference type="AlphaFoldDB" id="A0ABD0JJ11"/>
<keyword evidence="2" id="KW-1185">Reference proteome</keyword>
<dbReference type="EMBL" id="JACVVK020000438">
    <property type="protein sequence ID" value="KAK7474422.1"/>
    <property type="molecule type" value="Genomic_DNA"/>
</dbReference>
<evidence type="ECO:0000313" key="1">
    <source>
        <dbReference type="EMBL" id="KAK7474422.1"/>
    </source>
</evidence>
<protein>
    <submittedName>
        <fullName evidence="1">Uncharacterized protein</fullName>
    </submittedName>
</protein>
<gene>
    <name evidence="1" type="ORF">BaRGS_00034376</name>
</gene>